<dbReference type="Pfam" id="PF13426">
    <property type="entry name" value="PAS_9"/>
    <property type="match status" value="1"/>
</dbReference>
<dbReference type="EMBL" id="JAMDMJ010000001">
    <property type="protein sequence ID" value="MCY9594316.1"/>
    <property type="molecule type" value="Genomic_DNA"/>
</dbReference>
<dbReference type="Proteomes" id="UP001527202">
    <property type="component" value="Unassembled WGS sequence"/>
</dbReference>
<keyword evidence="8 16" id="KW-0067">ATP-binding</keyword>
<dbReference type="SUPFAM" id="SSF47384">
    <property type="entry name" value="Homodimeric domain of signal transducing histidine kinase"/>
    <property type="match status" value="1"/>
</dbReference>
<dbReference type="OrthoDB" id="9803190at2"/>
<evidence type="ECO:0000256" key="7">
    <source>
        <dbReference type="ARBA" id="ARBA00022777"/>
    </source>
</evidence>
<protein>
    <recommendedName>
        <fullName evidence="10">Circadian input-output histidine kinase CikA</fullName>
        <ecNumber evidence="3">2.7.13.3</ecNumber>
    </recommendedName>
</protein>
<proteinExistence type="inferred from homology"/>
<dbReference type="KEGG" id="pchi:PC41400_12400"/>
<dbReference type="InterPro" id="IPR005467">
    <property type="entry name" value="His_kinase_dom"/>
</dbReference>
<keyword evidence="7" id="KW-0418">Kinase</keyword>
<evidence type="ECO:0000256" key="8">
    <source>
        <dbReference type="ARBA" id="ARBA00022840"/>
    </source>
</evidence>
<dbReference type="InterPro" id="IPR036097">
    <property type="entry name" value="HisK_dim/P_sf"/>
</dbReference>
<evidence type="ECO:0000259" key="13">
    <source>
        <dbReference type="PROSITE" id="PS50112"/>
    </source>
</evidence>
<dbReference type="PANTHER" id="PTHR43047">
    <property type="entry name" value="TWO-COMPONENT HISTIDINE PROTEIN KINASE"/>
    <property type="match status" value="1"/>
</dbReference>
<dbReference type="GeneID" id="95375611"/>
<feature type="domain" description="PAC" evidence="14">
    <location>
        <begin position="328"/>
        <end position="378"/>
    </location>
</feature>
<keyword evidence="11" id="KW-0472">Membrane</keyword>
<dbReference type="GO" id="GO:0005524">
    <property type="term" value="F:ATP binding"/>
    <property type="evidence" value="ECO:0007669"/>
    <property type="project" value="UniProtKB-KW"/>
</dbReference>
<feature type="domain" description="Histidine kinase" evidence="12">
    <location>
        <begin position="396"/>
        <end position="617"/>
    </location>
</feature>
<dbReference type="RefSeq" id="WP_042228280.1">
    <property type="nucleotide sequence ID" value="NZ_CP026520.1"/>
</dbReference>
<dbReference type="EC" id="2.7.13.3" evidence="3"/>
<feature type="transmembrane region" description="Helical" evidence="11">
    <location>
        <begin position="215"/>
        <end position="241"/>
    </location>
</feature>
<keyword evidence="6" id="KW-0547">Nucleotide-binding</keyword>
<dbReference type="SUPFAM" id="SSF55874">
    <property type="entry name" value="ATPase domain of HSP90 chaperone/DNA topoisomerase II/histidine kinase"/>
    <property type="match status" value="1"/>
</dbReference>
<keyword evidence="4" id="KW-0597">Phosphoprotein</keyword>
<keyword evidence="11" id="KW-0812">Transmembrane</keyword>
<dbReference type="PROSITE" id="PS50112">
    <property type="entry name" value="PAS"/>
    <property type="match status" value="1"/>
</dbReference>
<evidence type="ECO:0000256" key="3">
    <source>
        <dbReference type="ARBA" id="ARBA00012438"/>
    </source>
</evidence>
<dbReference type="InterPro" id="IPR035965">
    <property type="entry name" value="PAS-like_dom_sf"/>
</dbReference>
<dbReference type="InterPro" id="IPR003661">
    <property type="entry name" value="HisK_dim/P_dom"/>
</dbReference>
<dbReference type="InterPro" id="IPR000700">
    <property type="entry name" value="PAS-assoc_C"/>
</dbReference>
<evidence type="ECO:0000256" key="11">
    <source>
        <dbReference type="PROSITE-ProRule" id="PRU00244"/>
    </source>
</evidence>
<dbReference type="Pfam" id="PF02518">
    <property type="entry name" value="HATPase_c"/>
    <property type="match status" value="1"/>
</dbReference>
<keyword evidence="19" id="KW-1185">Reference proteome</keyword>
<evidence type="ECO:0000256" key="1">
    <source>
        <dbReference type="ARBA" id="ARBA00000085"/>
    </source>
</evidence>
<feature type="domain" description="PAS" evidence="13">
    <location>
        <begin position="254"/>
        <end position="326"/>
    </location>
</feature>
<dbReference type="CDD" id="cd16922">
    <property type="entry name" value="HATPase_EvgS-ArcB-TorS-like"/>
    <property type="match status" value="1"/>
</dbReference>
<feature type="transmembrane region" description="Helical" evidence="11">
    <location>
        <begin position="142"/>
        <end position="164"/>
    </location>
</feature>
<comment type="catalytic activity">
    <reaction evidence="1">
        <text>ATP + protein L-histidine = ADP + protein N-phospho-L-histidine.</text>
        <dbReference type="EC" id="2.7.13.3"/>
    </reaction>
</comment>
<dbReference type="FunFam" id="3.30.565.10:FF:000010">
    <property type="entry name" value="Sensor histidine kinase RcsC"/>
    <property type="match status" value="1"/>
</dbReference>
<feature type="transmembrane region" description="Helical" evidence="11">
    <location>
        <begin position="12"/>
        <end position="32"/>
    </location>
</feature>
<evidence type="ECO:0000313" key="19">
    <source>
        <dbReference type="Proteomes" id="UP001527202"/>
    </source>
</evidence>
<dbReference type="GO" id="GO:0000155">
    <property type="term" value="F:phosphorelay sensor kinase activity"/>
    <property type="evidence" value="ECO:0007669"/>
    <property type="project" value="InterPro"/>
</dbReference>
<dbReference type="SMART" id="SM00387">
    <property type="entry name" value="HATPase_c"/>
    <property type="match status" value="1"/>
</dbReference>
<keyword evidence="11" id="KW-1133">Transmembrane helix</keyword>
<dbReference type="SMART" id="SM00388">
    <property type="entry name" value="HisKA"/>
    <property type="match status" value="1"/>
</dbReference>
<keyword evidence="5" id="KW-0808">Transferase</keyword>
<dbReference type="EMBL" id="CP026520">
    <property type="protein sequence ID" value="QAV18432.1"/>
    <property type="molecule type" value="Genomic_DNA"/>
</dbReference>
<sequence length="631" mass="69941">MQLEAGNYDALPIILSILMSMTTSCTALDMADRLLRGDRSFRKMLLTAVVTGLGVWSMHFLGMLALKLPFEVHYHLPLLAVSLMLPILAFFLSLLILAPDRKPGKRFFTAVGLLAGLAFVSMHFSGMLAMKIPAVYHQTAGSLIVSIALALLASYLMLALAIYARGLPAYNLLSPWKTGGSLLVGGLIAGMHYTAMAGTSFTPSDRELSLTSSSIIGNTLLTVLVGCTTFCVLFWVVLVLYRDRQNVLTASRFNEQRYTALFEHSPDLVICMDPVKKMIVSANPSVYANTGYTQAELMLLSLHDLLYSREEKLKVMTALAEAARGKPSKIEVSIRTKQGARKYHRTSVFPLEHNRHLLVYFVSKDITDRIVVEQELRKAKDLAESAVKTKSEFLDTMSHEIRTPLTGIIGINQLLSESAESPDDQELLALQAKSSQALLRVINDILELSKMEAGRISLHQEPFQLRELIRECLDFFAIIIRNKELAMDTSIDPAVPETLVGDYGRVRQILVNLIGNAVKFTDQGLISLEVRLSERGDEGCLLEFAVTDTGIGIDCSKLDRLFQPFTQLDGASNRKYEGTGLGLAICRKLVTLMQGRIWAVPGRSVGTEFRFTIRLRELRHFMDEGDSQEAG</sequence>
<evidence type="ECO:0000256" key="9">
    <source>
        <dbReference type="ARBA" id="ARBA00023012"/>
    </source>
</evidence>
<dbReference type="InterPro" id="IPR036890">
    <property type="entry name" value="HATPase_C_sf"/>
</dbReference>
<keyword evidence="9" id="KW-0902">Two-component regulatory system</keyword>
<evidence type="ECO:0000313" key="18">
    <source>
        <dbReference type="Proteomes" id="UP000288943"/>
    </source>
</evidence>
<dbReference type="Pfam" id="PF00512">
    <property type="entry name" value="HisKA"/>
    <property type="match status" value="1"/>
</dbReference>
<dbReference type="NCBIfam" id="TIGR00229">
    <property type="entry name" value="sensory_box"/>
    <property type="match status" value="1"/>
</dbReference>
<evidence type="ECO:0000259" key="12">
    <source>
        <dbReference type="PROSITE" id="PS50109"/>
    </source>
</evidence>
<dbReference type="CDD" id="cd00082">
    <property type="entry name" value="HisKA"/>
    <property type="match status" value="1"/>
</dbReference>
<dbReference type="SUPFAM" id="SSF55785">
    <property type="entry name" value="PYP-like sensor domain (PAS domain)"/>
    <property type="match status" value="1"/>
</dbReference>
<feature type="domain" description="MHYT" evidence="15">
    <location>
        <begin position="8"/>
        <end position="202"/>
    </location>
</feature>
<dbReference type="InterPro" id="IPR004358">
    <property type="entry name" value="Sig_transdc_His_kin-like_C"/>
</dbReference>
<feature type="transmembrane region" description="Helical" evidence="11">
    <location>
        <begin position="110"/>
        <end position="130"/>
    </location>
</feature>
<evidence type="ECO:0000256" key="2">
    <source>
        <dbReference type="ARBA" id="ARBA00006402"/>
    </source>
</evidence>
<dbReference type="InterPro" id="IPR003594">
    <property type="entry name" value="HATPase_dom"/>
</dbReference>
<dbReference type="InterPro" id="IPR005330">
    <property type="entry name" value="MHYT_dom"/>
</dbReference>
<feature type="transmembrane region" description="Helical" evidence="11">
    <location>
        <begin position="44"/>
        <end position="66"/>
    </location>
</feature>
<evidence type="ECO:0000256" key="6">
    <source>
        <dbReference type="ARBA" id="ARBA00022741"/>
    </source>
</evidence>
<evidence type="ECO:0000259" key="15">
    <source>
        <dbReference type="PROSITE" id="PS50924"/>
    </source>
</evidence>
<dbReference type="PRINTS" id="PR00344">
    <property type="entry name" value="BCTRLSENSOR"/>
</dbReference>
<evidence type="ECO:0000256" key="5">
    <source>
        <dbReference type="ARBA" id="ARBA00022679"/>
    </source>
</evidence>
<evidence type="ECO:0000256" key="4">
    <source>
        <dbReference type="ARBA" id="ARBA00022553"/>
    </source>
</evidence>
<evidence type="ECO:0000259" key="14">
    <source>
        <dbReference type="PROSITE" id="PS50113"/>
    </source>
</evidence>
<gene>
    <name evidence="16" type="ORF">M5X16_00800</name>
    <name evidence="17" type="ORF">PC41400_12400</name>
</gene>
<dbReference type="InterPro" id="IPR000014">
    <property type="entry name" value="PAS"/>
</dbReference>
<dbReference type="PROSITE" id="PS50113">
    <property type="entry name" value="PAC"/>
    <property type="match status" value="1"/>
</dbReference>
<dbReference type="GO" id="GO:0016020">
    <property type="term" value="C:membrane"/>
    <property type="evidence" value="ECO:0007669"/>
    <property type="project" value="UniProtKB-UniRule"/>
</dbReference>
<reference evidence="17 18" key="1">
    <citation type="submission" date="2018-01" db="EMBL/GenBank/DDBJ databases">
        <title>The whole genome sequencing and assembly of Paenibacillus chitinolyticus KCCM 41400 strain.</title>
        <authorList>
            <person name="Kim J.-Y."/>
            <person name="Park M.-K."/>
            <person name="Lee Y.-J."/>
            <person name="Yi H."/>
            <person name="Bahn Y.-S."/>
            <person name="Kim J.F."/>
            <person name="Lee D.-W."/>
        </authorList>
    </citation>
    <scope>NUCLEOTIDE SEQUENCE [LARGE SCALE GENOMIC DNA]</scope>
    <source>
        <strain evidence="17 18">KCCM 41400</strain>
    </source>
</reference>
<dbReference type="Gene3D" id="1.10.287.130">
    <property type="match status" value="1"/>
</dbReference>
<evidence type="ECO:0000313" key="17">
    <source>
        <dbReference type="EMBL" id="QAV18432.1"/>
    </source>
</evidence>
<evidence type="ECO:0000313" key="16">
    <source>
        <dbReference type="EMBL" id="MCY9594316.1"/>
    </source>
</evidence>
<dbReference type="PROSITE" id="PS50109">
    <property type="entry name" value="HIS_KIN"/>
    <property type="match status" value="1"/>
</dbReference>
<comment type="similarity">
    <text evidence="2">In the N-terminal section; belongs to the phytochrome family.</text>
</comment>
<name>A0A410WVQ6_9BACL</name>
<reference evidence="16 19" key="2">
    <citation type="submission" date="2022-05" db="EMBL/GenBank/DDBJ databases">
        <title>Genome Sequencing of Bee-Associated Microbes.</title>
        <authorList>
            <person name="Dunlap C."/>
        </authorList>
    </citation>
    <scope>NUCLEOTIDE SEQUENCE [LARGE SCALE GENOMIC DNA]</scope>
    <source>
        <strain evidence="16 19">NRRL B-23120</strain>
    </source>
</reference>
<feature type="transmembrane region" description="Helical" evidence="11">
    <location>
        <begin position="176"/>
        <end position="195"/>
    </location>
</feature>
<feature type="transmembrane region" description="Helical" evidence="11">
    <location>
        <begin position="78"/>
        <end position="98"/>
    </location>
</feature>
<dbReference type="PROSITE" id="PS50924">
    <property type="entry name" value="MHYT"/>
    <property type="match status" value="1"/>
</dbReference>
<organism evidence="17 18">
    <name type="scientific">Paenibacillus chitinolyticus</name>
    <dbReference type="NCBI Taxonomy" id="79263"/>
    <lineage>
        <taxon>Bacteria</taxon>
        <taxon>Bacillati</taxon>
        <taxon>Bacillota</taxon>
        <taxon>Bacilli</taxon>
        <taxon>Bacillales</taxon>
        <taxon>Paenibacillaceae</taxon>
        <taxon>Paenibacillus</taxon>
    </lineage>
</organism>
<dbReference type="Pfam" id="PF03707">
    <property type="entry name" value="MHYT"/>
    <property type="match status" value="2"/>
</dbReference>
<dbReference type="Gene3D" id="3.30.565.10">
    <property type="entry name" value="Histidine kinase-like ATPase, C-terminal domain"/>
    <property type="match status" value="1"/>
</dbReference>
<dbReference type="AlphaFoldDB" id="A0A410WVQ6"/>
<dbReference type="Proteomes" id="UP000288943">
    <property type="component" value="Chromosome"/>
</dbReference>
<evidence type="ECO:0000256" key="10">
    <source>
        <dbReference type="ARBA" id="ARBA00074306"/>
    </source>
</evidence>
<dbReference type="Gene3D" id="3.30.450.20">
    <property type="entry name" value="PAS domain"/>
    <property type="match status" value="1"/>
</dbReference>
<accession>A0A410WVQ6</accession>